<dbReference type="RefSeq" id="WP_085124747.1">
    <property type="nucleotide sequence ID" value="NZ_FWZX01000021.1"/>
</dbReference>
<dbReference type="InterPro" id="IPR036390">
    <property type="entry name" value="WH_DNA-bd_sf"/>
</dbReference>
<keyword evidence="3" id="KW-0804">Transcription</keyword>
<name>A0A1Y6CCE9_9PROT</name>
<dbReference type="InterPro" id="IPR036388">
    <property type="entry name" value="WH-like_DNA-bd_sf"/>
</dbReference>
<keyword evidence="2" id="KW-0238">DNA-binding</keyword>
<evidence type="ECO:0000259" key="5">
    <source>
        <dbReference type="PROSITE" id="PS50949"/>
    </source>
</evidence>
<dbReference type="SMART" id="SM00895">
    <property type="entry name" value="FCD"/>
    <property type="match status" value="1"/>
</dbReference>
<dbReference type="PROSITE" id="PS50949">
    <property type="entry name" value="HTH_GNTR"/>
    <property type="match status" value="1"/>
</dbReference>
<reference evidence="6 7" key="1">
    <citation type="submission" date="2017-04" db="EMBL/GenBank/DDBJ databases">
        <authorList>
            <person name="Afonso C.L."/>
            <person name="Miller P.J."/>
            <person name="Scott M.A."/>
            <person name="Spackman E."/>
            <person name="Goraichik I."/>
            <person name="Dimitrov K.M."/>
            <person name="Suarez D.L."/>
            <person name="Swayne D.E."/>
        </authorList>
    </citation>
    <scope>NUCLEOTIDE SEQUENCE [LARGE SCALE GENOMIC DNA]</scope>
    <source>
        <strain evidence="6 7">USBA 355</strain>
    </source>
</reference>
<accession>A0A1Y6CCE9</accession>
<proteinExistence type="predicted"/>
<dbReference type="Gene3D" id="1.10.10.10">
    <property type="entry name" value="Winged helix-like DNA-binding domain superfamily/Winged helix DNA-binding domain"/>
    <property type="match status" value="1"/>
</dbReference>
<protein>
    <submittedName>
        <fullName evidence="6">Transcriptional regulator, GntR family</fullName>
    </submittedName>
</protein>
<evidence type="ECO:0000256" key="3">
    <source>
        <dbReference type="ARBA" id="ARBA00023163"/>
    </source>
</evidence>
<gene>
    <name evidence="6" type="ORF">SAMN05428998_1217</name>
</gene>
<dbReference type="GO" id="GO:0003677">
    <property type="term" value="F:DNA binding"/>
    <property type="evidence" value="ECO:0007669"/>
    <property type="project" value="UniProtKB-KW"/>
</dbReference>
<evidence type="ECO:0000313" key="7">
    <source>
        <dbReference type="Proteomes" id="UP000192917"/>
    </source>
</evidence>
<dbReference type="Gene3D" id="1.20.120.530">
    <property type="entry name" value="GntR ligand-binding domain-like"/>
    <property type="match status" value="1"/>
</dbReference>
<dbReference type="PANTHER" id="PTHR43537">
    <property type="entry name" value="TRANSCRIPTIONAL REGULATOR, GNTR FAMILY"/>
    <property type="match status" value="1"/>
</dbReference>
<dbReference type="SMART" id="SM00345">
    <property type="entry name" value="HTH_GNTR"/>
    <property type="match status" value="1"/>
</dbReference>
<dbReference type="Pfam" id="PF07729">
    <property type="entry name" value="FCD"/>
    <property type="match status" value="1"/>
</dbReference>
<sequence length="276" mass="30323">MSRPETAARPARRARSAGNGLSFERNMHSYVASTIGREIVGGLYPPGEALPGEAEMCARFAVSRTTLREAYGLLTAKALIVARPKVGTRVRPKTDWNMLDPEVLAWHVQTAPTEEFMAELFTLRRMVEPAAAALAAAARQPATVERVAAAYADMERFKDGAGDLIAADLEFHSAILEATDNRFVRALGSLIHAALVGTFKLSWEGAARMRDGRLAQHRAVFEAIRDGKADAARERMTELLRDSIGDIREFLHRREAAPPAPSPPLHPGPRTRRRKP</sequence>
<feature type="domain" description="HTH gntR-type" evidence="5">
    <location>
        <begin position="25"/>
        <end position="93"/>
    </location>
</feature>
<evidence type="ECO:0000313" key="6">
    <source>
        <dbReference type="EMBL" id="SMF56506.1"/>
    </source>
</evidence>
<dbReference type="Pfam" id="PF00392">
    <property type="entry name" value="GntR"/>
    <property type="match status" value="1"/>
</dbReference>
<dbReference type="SUPFAM" id="SSF46785">
    <property type="entry name" value="Winged helix' DNA-binding domain"/>
    <property type="match status" value="1"/>
</dbReference>
<keyword evidence="7" id="KW-1185">Reference proteome</keyword>
<dbReference type="PRINTS" id="PR00035">
    <property type="entry name" value="HTHGNTR"/>
</dbReference>
<dbReference type="Proteomes" id="UP000192917">
    <property type="component" value="Unassembled WGS sequence"/>
</dbReference>
<dbReference type="SUPFAM" id="SSF48008">
    <property type="entry name" value="GntR ligand-binding domain-like"/>
    <property type="match status" value="1"/>
</dbReference>
<evidence type="ECO:0000256" key="4">
    <source>
        <dbReference type="SAM" id="MobiDB-lite"/>
    </source>
</evidence>
<dbReference type="InterPro" id="IPR000524">
    <property type="entry name" value="Tscrpt_reg_HTH_GntR"/>
</dbReference>
<dbReference type="GO" id="GO:0003700">
    <property type="term" value="F:DNA-binding transcription factor activity"/>
    <property type="evidence" value="ECO:0007669"/>
    <property type="project" value="InterPro"/>
</dbReference>
<dbReference type="STRING" id="560819.SAMN05428998_1217"/>
<feature type="compositionally biased region" description="Pro residues" evidence="4">
    <location>
        <begin position="258"/>
        <end position="267"/>
    </location>
</feature>
<dbReference type="EMBL" id="FWZX01000021">
    <property type="protein sequence ID" value="SMF56506.1"/>
    <property type="molecule type" value="Genomic_DNA"/>
</dbReference>
<dbReference type="AlphaFoldDB" id="A0A1Y6CCE9"/>
<dbReference type="InterPro" id="IPR011711">
    <property type="entry name" value="GntR_C"/>
</dbReference>
<organism evidence="6 7">
    <name type="scientific">Tistlia consotensis USBA 355</name>
    <dbReference type="NCBI Taxonomy" id="560819"/>
    <lineage>
        <taxon>Bacteria</taxon>
        <taxon>Pseudomonadati</taxon>
        <taxon>Pseudomonadota</taxon>
        <taxon>Alphaproteobacteria</taxon>
        <taxon>Rhodospirillales</taxon>
        <taxon>Rhodovibrionaceae</taxon>
        <taxon>Tistlia</taxon>
    </lineage>
</organism>
<dbReference type="InterPro" id="IPR008920">
    <property type="entry name" value="TF_FadR/GntR_C"/>
</dbReference>
<evidence type="ECO:0000256" key="2">
    <source>
        <dbReference type="ARBA" id="ARBA00023125"/>
    </source>
</evidence>
<feature type="region of interest" description="Disordered" evidence="4">
    <location>
        <begin position="251"/>
        <end position="276"/>
    </location>
</feature>
<evidence type="ECO:0000256" key="1">
    <source>
        <dbReference type="ARBA" id="ARBA00023015"/>
    </source>
</evidence>
<dbReference type="CDD" id="cd07377">
    <property type="entry name" value="WHTH_GntR"/>
    <property type="match status" value="1"/>
</dbReference>
<keyword evidence="1" id="KW-0805">Transcription regulation</keyword>
<dbReference type="PANTHER" id="PTHR43537:SF44">
    <property type="entry name" value="GNTR FAMILY REGULATORY PROTEIN"/>
    <property type="match status" value="1"/>
</dbReference>